<reference evidence="2" key="1">
    <citation type="journal article" date="2017" name="Gigascience">
        <title>The genome draft of coconut (Cocos nucifera).</title>
        <authorList>
            <person name="Xiao Y."/>
            <person name="Xu P."/>
            <person name="Fan H."/>
            <person name="Baudouin L."/>
            <person name="Xia W."/>
            <person name="Bocs S."/>
            <person name="Xu J."/>
            <person name="Li Q."/>
            <person name="Guo A."/>
            <person name="Zhou L."/>
            <person name="Li J."/>
            <person name="Wu Y."/>
            <person name="Ma Z."/>
            <person name="Armero A."/>
            <person name="Issali A.E."/>
            <person name="Liu N."/>
            <person name="Peng M."/>
            <person name="Yang Y."/>
        </authorList>
    </citation>
    <scope>NUCLEOTIDE SEQUENCE</scope>
    <source>
        <tissue evidence="2">Spear leaf of Hainan Tall coconut</tissue>
    </source>
</reference>
<name>A0A8K0N193_COCNU</name>
<comment type="caution">
    <text evidence="2">The sequence shown here is derived from an EMBL/GenBank/DDBJ whole genome shotgun (WGS) entry which is preliminary data.</text>
</comment>
<reference evidence="2" key="2">
    <citation type="submission" date="2019-07" db="EMBL/GenBank/DDBJ databases">
        <authorList>
            <person name="Yang Y."/>
            <person name="Bocs S."/>
            <person name="Baudouin L."/>
        </authorList>
    </citation>
    <scope>NUCLEOTIDE SEQUENCE</scope>
    <source>
        <tissue evidence="2">Spear leaf of Hainan Tall coconut</tissue>
    </source>
</reference>
<feature type="region of interest" description="Disordered" evidence="1">
    <location>
        <begin position="94"/>
        <end position="113"/>
    </location>
</feature>
<feature type="compositionally biased region" description="Basic and acidic residues" evidence="1">
    <location>
        <begin position="31"/>
        <end position="49"/>
    </location>
</feature>
<evidence type="ECO:0008006" key="4">
    <source>
        <dbReference type="Google" id="ProtNLM"/>
    </source>
</evidence>
<evidence type="ECO:0000313" key="3">
    <source>
        <dbReference type="Proteomes" id="UP000797356"/>
    </source>
</evidence>
<evidence type="ECO:0000256" key="1">
    <source>
        <dbReference type="SAM" id="MobiDB-lite"/>
    </source>
</evidence>
<dbReference type="EMBL" id="CM017876">
    <property type="protein sequence ID" value="KAG1342055.1"/>
    <property type="molecule type" value="Genomic_DNA"/>
</dbReference>
<accession>A0A8K0N193</accession>
<proteinExistence type="predicted"/>
<dbReference type="Proteomes" id="UP000797356">
    <property type="component" value="Chromosome 5"/>
</dbReference>
<organism evidence="2 3">
    <name type="scientific">Cocos nucifera</name>
    <name type="common">Coconut palm</name>
    <dbReference type="NCBI Taxonomy" id="13894"/>
    <lineage>
        <taxon>Eukaryota</taxon>
        <taxon>Viridiplantae</taxon>
        <taxon>Streptophyta</taxon>
        <taxon>Embryophyta</taxon>
        <taxon>Tracheophyta</taxon>
        <taxon>Spermatophyta</taxon>
        <taxon>Magnoliopsida</taxon>
        <taxon>Liliopsida</taxon>
        <taxon>Arecaceae</taxon>
        <taxon>Arecoideae</taxon>
        <taxon>Cocoseae</taxon>
        <taxon>Attaleinae</taxon>
        <taxon>Cocos</taxon>
    </lineage>
</organism>
<dbReference type="PANTHER" id="PTHR35109">
    <property type="entry name" value="GLUTAMATE RACEMASE"/>
    <property type="match status" value="1"/>
</dbReference>
<sequence>MSRPMLAKPTALIREVKQRRAIHTHFSQELARGREPKEPGKERRGRVDDSSWWVPHPTTGIYYPKGHEWVMEDVPRGASSFPQTYWLRSFEGVEKPASDPSASEIFDHPLLNV</sequence>
<dbReference type="OrthoDB" id="1930788at2759"/>
<gene>
    <name evidence="2" type="ORF">COCNU_05G002840</name>
</gene>
<feature type="region of interest" description="Disordered" evidence="1">
    <location>
        <begin position="24"/>
        <end position="51"/>
    </location>
</feature>
<protein>
    <recommendedName>
        <fullName evidence="4">Late embryogenesis abundant protein</fullName>
    </recommendedName>
</protein>
<dbReference type="PANTHER" id="PTHR35109:SF1">
    <property type="entry name" value="GLUTAMATE RACEMASE"/>
    <property type="match status" value="1"/>
</dbReference>
<keyword evidence="3" id="KW-1185">Reference proteome</keyword>
<dbReference type="AlphaFoldDB" id="A0A8K0N193"/>
<evidence type="ECO:0000313" key="2">
    <source>
        <dbReference type="EMBL" id="KAG1342055.1"/>
    </source>
</evidence>